<dbReference type="InterPro" id="IPR022673">
    <property type="entry name" value="Hexokinase_C"/>
</dbReference>
<feature type="transmembrane region" description="Helical" evidence="11">
    <location>
        <begin position="984"/>
        <end position="1012"/>
    </location>
</feature>
<dbReference type="GO" id="GO:0004396">
    <property type="term" value="F:hexokinase activity"/>
    <property type="evidence" value="ECO:0007669"/>
    <property type="project" value="InterPro"/>
</dbReference>
<feature type="compositionally biased region" description="Acidic residues" evidence="10">
    <location>
        <begin position="599"/>
        <end position="613"/>
    </location>
</feature>
<dbReference type="Pfam" id="PF07690">
    <property type="entry name" value="MFS_1"/>
    <property type="match status" value="1"/>
</dbReference>
<comment type="similarity">
    <text evidence="2">Belongs to the hexokinase family.</text>
</comment>
<dbReference type="InterPro" id="IPR036259">
    <property type="entry name" value="MFS_trans_sf"/>
</dbReference>
<dbReference type="GO" id="GO:0005524">
    <property type="term" value="F:ATP binding"/>
    <property type="evidence" value="ECO:0007669"/>
    <property type="project" value="UniProtKB-KW"/>
</dbReference>
<dbReference type="PROSITE" id="PS51748">
    <property type="entry name" value="HEXOKINASE_2"/>
    <property type="match status" value="1"/>
</dbReference>
<dbReference type="GO" id="GO:0005536">
    <property type="term" value="F:D-glucose binding"/>
    <property type="evidence" value="ECO:0007669"/>
    <property type="project" value="InterPro"/>
</dbReference>
<evidence type="ECO:0000256" key="10">
    <source>
        <dbReference type="SAM" id="MobiDB-lite"/>
    </source>
</evidence>
<dbReference type="InterPro" id="IPR011701">
    <property type="entry name" value="MFS"/>
</dbReference>
<dbReference type="PROSITE" id="PS50850">
    <property type="entry name" value="MFS"/>
    <property type="match status" value="1"/>
</dbReference>
<evidence type="ECO:0000256" key="9">
    <source>
        <dbReference type="ARBA" id="ARBA00023136"/>
    </source>
</evidence>
<evidence type="ECO:0000256" key="5">
    <source>
        <dbReference type="ARBA" id="ARBA00022741"/>
    </source>
</evidence>
<comment type="subcellular location">
    <subcellularLocation>
        <location evidence="1">Membrane</location>
        <topology evidence="1">Multi-pass membrane protein</topology>
    </subcellularLocation>
</comment>
<dbReference type="GO" id="GO:0000329">
    <property type="term" value="C:fungal-type vacuole membrane"/>
    <property type="evidence" value="ECO:0007669"/>
    <property type="project" value="TreeGrafter"/>
</dbReference>
<comment type="caution">
    <text evidence="13">The sequence shown here is derived from an EMBL/GenBank/DDBJ whole genome shotgun (WGS) entry which is preliminary data.</text>
</comment>
<gene>
    <name evidence="13" type="ORF">QBC33DRAFT_581886</name>
</gene>
<dbReference type="CDD" id="cd24000">
    <property type="entry name" value="ASKHA_NBD_HK"/>
    <property type="match status" value="1"/>
</dbReference>
<dbReference type="InterPro" id="IPR005829">
    <property type="entry name" value="Sugar_transporter_CS"/>
</dbReference>
<dbReference type="SUPFAM" id="SSF53067">
    <property type="entry name" value="Actin-like ATPase domain"/>
    <property type="match status" value="2"/>
</dbReference>
<organism evidence="13 14">
    <name type="scientific">Phialemonium atrogriseum</name>
    <dbReference type="NCBI Taxonomy" id="1093897"/>
    <lineage>
        <taxon>Eukaryota</taxon>
        <taxon>Fungi</taxon>
        <taxon>Dikarya</taxon>
        <taxon>Ascomycota</taxon>
        <taxon>Pezizomycotina</taxon>
        <taxon>Sordariomycetes</taxon>
        <taxon>Sordariomycetidae</taxon>
        <taxon>Cephalothecales</taxon>
        <taxon>Cephalothecaceae</taxon>
        <taxon>Phialemonium</taxon>
    </lineage>
</organism>
<keyword evidence="9 11" id="KW-0472">Membrane</keyword>
<feature type="region of interest" description="Disordered" evidence="10">
    <location>
        <begin position="530"/>
        <end position="616"/>
    </location>
</feature>
<keyword evidence="7" id="KW-0067">ATP-binding</keyword>
<dbReference type="CDD" id="cd17502">
    <property type="entry name" value="MFS_Azr1_MDR_like"/>
    <property type="match status" value="1"/>
</dbReference>
<feature type="transmembrane region" description="Helical" evidence="11">
    <location>
        <begin position="929"/>
        <end position="951"/>
    </location>
</feature>
<dbReference type="AlphaFoldDB" id="A0AAJ0FIN3"/>
<feature type="transmembrane region" description="Helical" evidence="11">
    <location>
        <begin position="791"/>
        <end position="809"/>
    </location>
</feature>
<keyword evidence="5" id="KW-0547">Nucleotide-binding</keyword>
<keyword evidence="6" id="KW-0418">Kinase</keyword>
<dbReference type="PANTHER" id="PTHR23501">
    <property type="entry name" value="MAJOR FACILITATOR SUPERFAMILY"/>
    <property type="match status" value="1"/>
</dbReference>
<dbReference type="Gene3D" id="3.40.367.20">
    <property type="match status" value="1"/>
</dbReference>
<sequence length="1123" mass="121480">MASLNSSLEEFLSPLSINSNVVHELSREFTETFRRLSAESLDQFLPTPISDGGTNLRVGFVELLGAAQERKVNGSTPDVKLVNGDIHPDDQGPPRLQRLLERSWPIQEHLKNENPESLFSWIGQNVAVVVQEGLDRFSLPPDVDLPMGVTFSFPMVQRSLSEATLMAMGKGFAITSDLNLGKHLLNGYDKHRKPDMPRIKIAAIANDSVATLVSFIYQFQANASQKAVMGLIVGTGCNATIPLKLSSLHESKRPDSVSVLPGQEGVDVRIAVNTEWSINGSAAPLRKLGLISKWDEQLDAAGEKPGFQPLEYMTAGRYLGELGRIMCLEYLTTVVGLPPRSLPAKLYQRFGLTTTFLSHFRPGPGKRPILEQLREELPEGDGQAGFQWTEELAEALHSIARAIEIRAAGIIAAATVALLACAEEIPAKASGPANGDTPPSRELVAGYTGGCIAYFQDYLADCQSFLDQILDIEFDGHAPVRVLLKPCHDGGITGAGILVPAALASHSKRDQDIEDATEASDLDLLLSRSVSSGGPMLEPESFEHSMLRGPRKSGLGNRGPRRGSSTSSHDYCRASVSSAVIFEEEEGPGLETPRAGRSDDDESEAPDPADTADDAGSMSLKTPYLGGVSVYRFWLVFSGILATNFIACFDGTIMASSHPVITSYFNSSNSASWLSTAFLLTSTSFQPLLGRLSDSLGRKPPYIMTMTIFLFATVWCALAQSMTSFILARALCGLGAGGMMTLGSIIISDLVPIEIRGAYQSYLNVTFGIGSMLGAALGGAMADHLGWRWEFGVQVPFILLCLVLAIYAVPGDLGIYDNRKEGFLEAMRAFDFKGSILMAVSATFLILGLVRSHPFVITSLVIFAVCFPLFLYVETLATRPIMPLHLVRKSPHMNLIFGNFIGAILMNAILFNIPLYFQGVLLTTATTSGLRLVVPSAVASTTGVATGFLISWTRRLKWAPVLGASGFLAGTLALSGMQRTWPEWAFLLCLVPSSAGQGFQFPGTFLALLALWEQRSQAVVTSTLILWRSLGMVLGVASSSLVLQNAFYRYLEAYVSGPDRDAVIERARGSVEAVRDLEPVYREQVVRSYESALGLTFLCCAVLAVINLLLIVPVKLPRLGSKK</sequence>
<evidence type="ECO:0000256" key="2">
    <source>
        <dbReference type="ARBA" id="ARBA00009225"/>
    </source>
</evidence>
<evidence type="ECO:0000256" key="6">
    <source>
        <dbReference type="ARBA" id="ARBA00022777"/>
    </source>
</evidence>
<dbReference type="RefSeq" id="XP_060278483.1">
    <property type="nucleotide sequence ID" value="XM_060431292.1"/>
</dbReference>
<reference evidence="13" key="1">
    <citation type="submission" date="2023-06" db="EMBL/GenBank/DDBJ databases">
        <title>Genome-scale phylogeny and comparative genomics of the fungal order Sordariales.</title>
        <authorList>
            <consortium name="Lawrence Berkeley National Laboratory"/>
            <person name="Hensen N."/>
            <person name="Bonometti L."/>
            <person name="Westerberg I."/>
            <person name="Brannstrom I.O."/>
            <person name="Guillou S."/>
            <person name="Cros-Aarteil S."/>
            <person name="Calhoun S."/>
            <person name="Haridas S."/>
            <person name="Kuo A."/>
            <person name="Mondo S."/>
            <person name="Pangilinan J."/>
            <person name="Riley R."/>
            <person name="Labutti K."/>
            <person name="Andreopoulos B."/>
            <person name="Lipzen A."/>
            <person name="Chen C."/>
            <person name="Yanf M."/>
            <person name="Daum C."/>
            <person name="Ng V."/>
            <person name="Clum A."/>
            <person name="Steindorff A."/>
            <person name="Ohm R."/>
            <person name="Martin F."/>
            <person name="Silar P."/>
            <person name="Natvig D."/>
            <person name="Lalanne C."/>
            <person name="Gautier V."/>
            <person name="Ament-Velasquez S.L."/>
            <person name="Kruys A."/>
            <person name="Hutchinson M.I."/>
            <person name="Powell A.J."/>
            <person name="Barry K."/>
            <person name="Miller A.N."/>
            <person name="Grigoriev I.V."/>
            <person name="Debuchy R."/>
            <person name="Gladieux P."/>
            <person name="Thoren M.H."/>
            <person name="Johannesson H."/>
        </authorList>
    </citation>
    <scope>NUCLEOTIDE SEQUENCE</scope>
    <source>
        <strain evidence="13">8032-3</strain>
    </source>
</reference>
<name>A0AAJ0FIN3_9PEZI</name>
<dbReference type="InterPro" id="IPR001312">
    <property type="entry name" value="Hexokinase"/>
</dbReference>
<dbReference type="EMBL" id="MU839040">
    <property type="protein sequence ID" value="KAK1762270.1"/>
    <property type="molecule type" value="Genomic_DNA"/>
</dbReference>
<evidence type="ECO:0000259" key="12">
    <source>
        <dbReference type="PROSITE" id="PS50850"/>
    </source>
</evidence>
<feature type="transmembrane region" description="Helical" evidence="11">
    <location>
        <begin position="894"/>
        <end position="917"/>
    </location>
</feature>
<evidence type="ECO:0000256" key="8">
    <source>
        <dbReference type="ARBA" id="ARBA00022989"/>
    </source>
</evidence>
<feature type="transmembrane region" description="Helical" evidence="11">
    <location>
        <begin position="759"/>
        <end position="779"/>
    </location>
</feature>
<evidence type="ECO:0000256" key="7">
    <source>
        <dbReference type="ARBA" id="ARBA00022840"/>
    </source>
</evidence>
<keyword evidence="3" id="KW-0808">Transferase</keyword>
<feature type="transmembrane region" description="Helical" evidence="11">
    <location>
        <begin position="1024"/>
        <end position="1043"/>
    </location>
</feature>
<feature type="transmembrane region" description="Helical" evidence="11">
    <location>
        <begin position="958"/>
        <end position="978"/>
    </location>
</feature>
<keyword evidence="8 11" id="KW-1133">Transmembrane helix</keyword>
<evidence type="ECO:0000256" key="1">
    <source>
        <dbReference type="ARBA" id="ARBA00004141"/>
    </source>
</evidence>
<feature type="transmembrane region" description="Helical" evidence="11">
    <location>
        <begin position="726"/>
        <end position="747"/>
    </location>
</feature>
<dbReference type="SUPFAM" id="SSF103473">
    <property type="entry name" value="MFS general substrate transporter"/>
    <property type="match status" value="1"/>
</dbReference>
<dbReference type="PANTHER" id="PTHR23501:SF67">
    <property type="entry name" value="MFS MULTIDRUG EFFLUX TRANSPORTER (EUROFUNG)"/>
    <property type="match status" value="1"/>
</dbReference>
<evidence type="ECO:0000313" key="14">
    <source>
        <dbReference type="Proteomes" id="UP001244011"/>
    </source>
</evidence>
<feature type="domain" description="Major facilitator superfamily (MFS) profile" evidence="12">
    <location>
        <begin position="636"/>
        <end position="1119"/>
    </location>
</feature>
<evidence type="ECO:0000256" key="11">
    <source>
        <dbReference type="SAM" id="Phobius"/>
    </source>
</evidence>
<dbReference type="PROSITE" id="PS00216">
    <property type="entry name" value="SUGAR_TRANSPORT_1"/>
    <property type="match status" value="1"/>
</dbReference>
<dbReference type="Gene3D" id="3.30.420.40">
    <property type="match status" value="1"/>
</dbReference>
<feature type="transmembrane region" description="Helical" evidence="11">
    <location>
        <begin position="830"/>
        <end position="849"/>
    </location>
</feature>
<dbReference type="GO" id="GO:0015174">
    <property type="term" value="F:basic amino acid transmembrane transporter activity"/>
    <property type="evidence" value="ECO:0007669"/>
    <property type="project" value="TreeGrafter"/>
</dbReference>
<evidence type="ECO:0000256" key="3">
    <source>
        <dbReference type="ARBA" id="ARBA00022679"/>
    </source>
</evidence>
<feature type="transmembrane region" description="Helical" evidence="11">
    <location>
        <begin position="1092"/>
        <end position="1114"/>
    </location>
</feature>
<dbReference type="Pfam" id="PF00349">
    <property type="entry name" value="Hexokinase_1"/>
    <property type="match status" value="1"/>
</dbReference>
<dbReference type="InterPro" id="IPR022672">
    <property type="entry name" value="Hexokinase_N"/>
</dbReference>
<protein>
    <submittedName>
        <fullName evidence="13">Major facilitator superfamily domain-containing protein</fullName>
    </submittedName>
</protein>
<dbReference type="InterPro" id="IPR020846">
    <property type="entry name" value="MFS_dom"/>
</dbReference>
<keyword evidence="14" id="KW-1185">Reference proteome</keyword>
<feature type="transmembrane region" description="Helical" evidence="11">
    <location>
        <begin position="702"/>
        <end position="720"/>
    </location>
</feature>
<feature type="transmembrane region" description="Helical" evidence="11">
    <location>
        <begin position="855"/>
        <end position="873"/>
    </location>
</feature>
<dbReference type="PRINTS" id="PR00475">
    <property type="entry name" value="HEXOKINASE"/>
</dbReference>
<evidence type="ECO:0000313" key="13">
    <source>
        <dbReference type="EMBL" id="KAK1762270.1"/>
    </source>
</evidence>
<dbReference type="Proteomes" id="UP001244011">
    <property type="component" value="Unassembled WGS sequence"/>
</dbReference>
<dbReference type="GeneID" id="85314479"/>
<accession>A0AAJ0FIN3</accession>
<keyword evidence="4 11" id="KW-0812">Transmembrane</keyword>
<proteinExistence type="inferred from homology"/>
<dbReference type="GO" id="GO:0001678">
    <property type="term" value="P:intracellular glucose homeostasis"/>
    <property type="evidence" value="ECO:0007669"/>
    <property type="project" value="InterPro"/>
</dbReference>
<dbReference type="Pfam" id="PF03727">
    <property type="entry name" value="Hexokinase_2"/>
    <property type="match status" value="1"/>
</dbReference>
<dbReference type="Gene3D" id="1.20.1250.20">
    <property type="entry name" value="MFS general substrate transporter like domains"/>
    <property type="match status" value="2"/>
</dbReference>
<dbReference type="InterPro" id="IPR043129">
    <property type="entry name" value="ATPase_NBD"/>
</dbReference>
<evidence type="ECO:0000256" key="4">
    <source>
        <dbReference type="ARBA" id="ARBA00022692"/>
    </source>
</evidence>